<dbReference type="Gene3D" id="3.20.20.70">
    <property type="entry name" value="Aldolase class I"/>
    <property type="match status" value="1"/>
</dbReference>
<evidence type="ECO:0000256" key="5">
    <source>
        <dbReference type="ARBA" id="ARBA00023002"/>
    </source>
</evidence>
<dbReference type="InterPro" id="IPR013785">
    <property type="entry name" value="Aldolase_TIM"/>
</dbReference>
<accession>F0WRU8</accession>
<feature type="compositionally biased region" description="Polar residues" evidence="6">
    <location>
        <begin position="339"/>
        <end position="350"/>
    </location>
</feature>
<dbReference type="InterPro" id="IPR052582">
    <property type="entry name" value="tRNA-DUS-like"/>
</dbReference>
<proteinExistence type="predicted"/>
<evidence type="ECO:0000256" key="2">
    <source>
        <dbReference type="ARBA" id="ARBA00022630"/>
    </source>
</evidence>
<dbReference type="Gene3D" id="3.30.160.60">
    <property type="entry name" value="Classic Zinc Finger"/>
    <property type="match status" value="1"/>
</dbReference>
<comment type="cofactor">
    <cofactor evidence="1">
        <name>FMN</name>
        <dbReference type="ChEBI" id="CHEBI:58210"/>
    </cofactor>
</comment>
<dbReference type="GO" id="GO:0050660">
    <property type="term" value="F:flavin adenine dinucleotide binding"/>
    <property type="evidence" value="ECO:0007669"/>
    <property type="project" value="InterPro"/>
</dbReference>
<evidence type="ECO:0000256" key="4">
    <source>
        <dbReference type="ARBA" id="ARBA00022694"/>
    </source>
</evidence>
<dbReference type="AlphaFoldDB" id="F0WRU8"/>
<reference evidence="8" key="1">
    <citation type="journal article" date="2011" name="PLoS Biol.">
        <title>Gene gain and loss during evolution of obligate parasitism in the white rust pathogen of Arabidopsis thaliana.</title>
        <authorList>
            <person name="Kemen E."/>
            <person name="Gardiner A."/>
            <person name="Schultz-Larsen T."/>
            <person name="Kemen A.C."/>
            <person name="Balmuth A.L."/>
            <person name="Robert-Seilaniantz A."/>
            <person name="Bailey K."/>
            <person name="Holub E."/>
            <person name="Studholme D.J."/>
            <person name="Maclean D."/>
            <person name="Jones J.D."/>
        </authorList>
    </citation>
    <scope>NUCLEOTIDE SEQUENCE</scope>
</reference>
<feature type="domain" description="DUS-like FMN-binding" evidence="7">
    <location>
        <begin position="11"/>
        <end position="260"/>
    </location>
</feature>
<dbReference type="PROSITE" id="PS01136">
    <property type="entry name" value="UPF0034"/>
    <property type="match status" value="1"/>
</dbReference>
<dbReference type="PANTHER" id="PTHR45936:SF1">
    <property type="entry name" value="TRNA-DIHYDROURIDINE(20) SYNTHASE [NAD(P)+]-LIKE"/>
    <property type="match status" value="1"/>
</dbReference>
<name>F0WRU8_9STRA</name>
<dbReference type="GO" id="GO:0005737">
    <property type="term" value="C:cytoplasm"/>
    <property type="evidence" value="ECO:0007669"/>
    <property type="project" value="TreeGrafter"/>
</dbReference>
<evidence type="ECO:0000256" key="6">
    <source>
        <dbReference type="SAM" id="MobiDB-lite"/>
    </source>
</evidence>
<keyword evidence="5" id="KW-0560">Oxidoreductase</keyword>
<dbReference type="GO" id="GO:0017150">
    <property type="term" value="F:tRNA dihydrouridine synthase activity"/>
    <property type="evidence" value="ECO:0007669"/>
    <property type="project" value="InterPro"/>
</dbReference>
<dbReference type="Pfam" id="PF01207">
    <property type="entry name" value="Dus"/>
    <property type="match status" value="1"/>
</dbReference>
<sequence>MSRLYENAVCLAPMVRAGTLPLRLLSLRYGADLVYSEEIIDKKIIATERIENPILNTVDFVSVNNRDSVVFRTSKEEKDRVVFQMGTSDPILAIKAAQKVARDVAAIDVNMGCPKHFSIQGGMGAALLQKPQLAFDIIKALKQNLEIPVSCKIRVLEDTNATIEFVKKMEQAGADAIGVHGRQTHERPEDPASWDSIKPVVSAVSVPVLANGDLFTQTAIAKCREQTGLSSFLVARGALSNPSIFRKEGMLPQSEVVVEYLKLAADTDNVFQNTKYNAARMLPTKCNEKWNASVAQNGAPNVTIPMLGSTKNNEQLFALWNLQHHYQQRQMEFQAKAKTCQSQTVTSPSGSDKPEQPQYDDSFIYRQDLYCHTCGIQLLSEVDVALHVKGKKHKRKERAISAATKSSNYLQLVTSQHPEKRRKQNED</sequence>
<dbReference type="SUPFAM" id="SSF51395">
    <property type="entry name" value="FMN-linked oxidoreductases"/>
    <property type="match status" value="1"/>
</dbReference>
<dbReference type="CDD" id="cd02801">
    <property type="entry name" value="DUS_like_FMN"/>
    <property type="match status" value="1"/>
</dbReference>
<gene>
    <name evidence="8" type="primary">AlNc14C220G9093</name>
    <name evidence="8" type="ORF">ALNC14_102080</name>
</gene>
<feature type="region of interest" description="Disordered" evidence="6">
    <location>
        <begin position="391"/>
        <end position="427"/>
    </location>
</feature>
<dbReference type="SUPFAM" id="SSF57667">
    <property type="entry name" value="beta-beta-alpha zinc fingers"/>
    <property type="match status" value="1"/>
</dbReference>
<dbReference type="InterPro" id="IPR035587">
    <property type="entry name" value="DUS-like_FMN-bd"/>
</dbReference>
<keyword evidence="4" id="KW-0819">tRNA processing</keyword>
<evidence type="ECO:0000259" key="7">
    <source>
        <dbReference type="Pfam" id="PF01207"/>
    </source>
</evidence>
<feature type="region of interest" description="Disordered" evidence="6">
    <location>
        <begin position="339"/>
        <end position="358"/>
    </location>
</feature>
<reference evidence="8" key="2">
    <citation type="submission" date="2011-02" db="EMBL/GenBank/DDBJ databases">
        <authorList>
            <person name="MacLean D."/>
        </authorList>
    </citation>
    <scope>NUCLEOTIDE SEQUENCE</scope>
</reference>
<protein>
    <submittedName>
        <fullName evidence="8">tRNAdihydrouridine synthase putative</fullName>
    </submittedName>
</protein>
<dbReference type="HOGENOM" id="CLU_013299_3_0_1"/>
<feature type="compositionally biased region" description="Polar residues" evidence="6">
    <location>
        <begin position="403"/>
        <end position="416"/>
    </location>
</feature>
<evidence type="ECO:0000313" key="8">
    <source>
        <dbReference type="EMBL" id="CCA24064.1"/>
    </source>
</evidence>
<evidence type="ECO:0000256" key="3">
    <source>
        <dbReference type="ARBA" id="ARBA00022643"/>
    </source>
</evidence>
<keyword evidence="3" id="KW-0288">FMN</keyword>
<evidence type="ECO:0000256" key="1">
    <source>
        <dbReference type="ARBA" id="ARBA00001917"/>
    </source>
</evidence>
<organism evidence="8">
    <name type="scientific">Albugo laibachii Nc14</name>
    <dbReference type="NCBI Taxonomy" id="890382"/>
    <lineage>
        <taxon>Eukaryota</taxon>
        <taxon>Sar</taxon>
        <taxon>Stramenopiles</taxon>
        <taxon>Oomycota</taxon>
        <taxon>Peronosporomycetes</taxon>
        <taxon>Albuginales</taxon>
        <taxon>Albuginaceae</taxon>
        <taxon>Albugo</taxon>
    </lineage>
</organism>
<keyword evidence="2" id="KW-0285">Flavoprotein</keyword>
<dbReference type="EMBL" id="FR824265">
    <property type="protein sequence ID" value="CCA24064.1"/>
    <property type="molecule type" value="Genomic_DNA"/>
</dbReference>
<dbReference type="InterPro" id="IPR036236">
    <property type="entry name" value="Znf_C2H2_sf"/>
</dbReference>
<dbReference type="InterPro" id="IPR018517">
    <property type="entry name" value="tRNA_hU_synthase_CS"/>
</dbReference>
<dbReference type="PANTHER" id="PTHR45936">
    <property type="entry name" value="TRNA-DIHYDROURIDINE(20) SYNTHASE [NAD(P)+]-LIKE"/>
    <property type="match status" value="1"/>
</dbReference>